<feature type="compositionally biased region" description="Low complexity" evidence="1">
    <location>
        <begin position="916"/>
        <end position="926"/>
    </location>
</feature>
<dbReference type="AlphaFoldDB" id="A0A5S6PYJ2"/>
<evidence type="ECO:0000313" key="3">
    <source>
        <dbReference type="WBParaSite" id="TMUE_0000000055.1"/>
    </source>
</evidence>
<feature type="region of interest" description="Disordered" evidence="1">
    <location>
        <begin position="608"/>
        <end position="679"/>
    </location>
</feature>
<evidence type="ECO:0000256" key="1">
    <source>
        <dbReference type="SAM" id="MobiDB-lite"/>
    </source>
</evidence>
<feature type="compositionally biased region" description="Acidic residues" evidence="1">
    <location>
        <begin position="576"/>
        <end position="589"/>
    </location>
</feature>
<evidence type="ECO:0000313" key="4">
    <source>
        <dbReference type="WBParaSite" id="TMUE_2000007656.1"/>
    </source>
</evidence>
<feature type="region of interest" description="Disordered" evidence="1">
    <location>
        <begin position="550"/>
        <end position="592"/>
    </location>
</feature>
<proteinExistence type="predicted"/>
<reference evidence="2" key="1">
    <citation type="submission" date="2014-03" db="EMBL/GenBank/DDBJ databases">
        <title>The whipworm genome and dual-species transcriptomics of an intimate host-pathogen interaction.</title>
        <authorList>
            <person name="Foth B.J."/>
            <person name="Tsai I.J."/>
            <person name="Reid A.J."/>
            <person name="Bancroft A.J."/>
            <person name="Nichol S."/>
            <person name="Tracey A."/>
            <person name="Holroyd N."/>
            <person name="Cotton J.A."/>
            <person name="Stanley E.J."/>
            <person name="Zarowiecki M."/>
            <person name="Liu J.Z."/>
            <person name="Huckvale T."/>
            <person name="Cooper P.J."/>
            <person name="Grencis R.K."/>
            <person name="Berriman M."/>
        </authorList>
    </citation>
    <scope>NUCLEOTIDE SEQUENCE [LARGE SCALE GENOMIC DNA]</scope>
    <source>
        <strain evidence="2">Edinburgh</strain>
    </source>
</reference>
<feature type="compositionally biased region" description="Polar residues" evidence="1">
    <location>
        <begin position="657"/>
        <end position="668"/>
    </location>
</feature>
<feature type="region of interest" description="Disordered" evidence="1">
    <location>
        <begin position="846"/>
        <end position="877"/>
    </location>
</feature>
<dbReference type="WBParaSite" id="TMUE_0000000055.1">
    <property type="protein sequence ID" value="TMUE_0000000055.1"/>
    <property type="gene ID" value="WBGene00296003"/>
</dbReference>
<feature type="region of interest" description="Disordered" evidence="1">
    <location>
        <begin position="753"/>
        <end position="778"/>
    </location>
</feature>
<feature type="region of interest" description="Disordered" evidence="1">
    <location>
        <begin position="1"/>
        <end position="62"/>
    </location>
</feature>
<feature type="region of interest" description="Disordered" evidence="1">
    <location>
        <begin position="892"/>
        <end position="926"/>
    </location>
</feature>
<sequence length="926" mass="103888">MNSAEDAGQKSDAKTNRKEETGETKRVDIKEPSETSEKKLTTAEQSSTDEQKKHEQECDAMPPIEQCVAKKFSAIAMKRIKRKDQPGRRPLRRSKSLTDITVPKRFKKSEISAIHTYSMGTSRIYRKGKRAKSQLEIITTNVKTIDMEMPPTEEEKNSWSEARSLRSENSESCGVHKTEVTLTADNAYRKTTRTGGQRIKLEPVKLAGGWYKEIYRFHVNRLQDVSRLVRKKRHVSKFPMIQRLMLEAIHLPPVGSEKREDDTAEYVNVFIKAPPPAVATDPEKQILLKQLVTMVSLAFRTFSCLISQRNNFFKLCRRDREKSGTVGRFLAELLVTLKNILDDTESYADEESDMSLERAPHRLSTELERIIQVVDFIQDSSLFQGPEENPMEPSRTNVMQSGNYYQMQRLMDSFKRMRLYAASMLLRLPTKLADVELHANKTLMKAPVCSTLQVPANWVQEVYTCGTNAKCTNAVAIQINEQDSVKESNTLSVPYVNFDMDEWGKPREAIVHSSKTKAIFYVCEPEDNVRSVQIIAGHLSQKGRLPLESDAECANGTPVSKGTAAKTQGLTTADQGNDDEIEYSGDEQEPPVATAVADGLSEATLVFSKNQQSHTPPSDQSGTPKTGPSTPVFTMDGKDSKQSTPAAAAQLPDKLARTSSPYGNSKSAGEQAGPAAALQRRLRPQGEGKPFLELPSPMSDTVALTSGGAPIDVYKWAKSTTEKFATIKECDPDKQRSLCQTFFEEQVRLKQSLHFEQSRNEPTKKDEQQRSSSKGDELNEWDDLVKEWKRTSVERWNRYGIRLKIDDKDQTELEKQMQAASKGDASLCSRIFSMAYNALFKAPNVQKVRTDKDRPDKKAPKDTAAPKKETPAPPEHEVKRFINSLTILASTQFPTNADQIPKNKEEGAADKRKSVAKSSAQKSKKL</sequence>
<name>A0A5S6PYJ2_TRIMR</name>
<feature type="compositionally biased region" description="Basic and acidic residues" evidence="1">
    <location>
        <begin position="756"/>
        <end position="778"/>
    </location>
</feature>
<feature type="compositionally biased region" description="Polar residues" evidence="1">
    <location>
        <begin position="557"/>
        <end position="575"/>
    </location>
</feature>
<evidence type="ECO:0000313" key="2">
    <source>
        <dbReference type="Proteomes" id="UP000046395"/>
    </source>
</evidence>
<feature type="compositionally biased region" description="Basic and acidic residues" evidence="1">
    <location>
        <begin position="848"/>
        <end position="877"/>
    </location>
</feature>
<protein>
    <submittedName>
        <fullName evidence="3 4">Uncharacterized protein</fullName>
    </submittedName>
</protein>
<organism evidence="2 3">
    <name type="scientific">Trichuris muris</name>
    <name type="common">Mouse whipworm</name>
    <dbReference type="NCBI Taxonomy" id="70415"/>
    <lineage>
        <taxon>Eukaryota</taxon>
        <taxon>Metazoa</taxon>
        <taxon>Ecdysozoa</taxon>
        <taxon>Nematoda</taxon>
        <taxon>Enoplea</taxon>
        <taxon>Dorylaimia</taxon>
        <taxon>Trichinellida</taxon>
        <taxon>Trichuridae</taxon>
        <taxon>Trichuris</taxon>
    </lineage>
</organism>
<feature type="compositionally biased region" description="Basic and acidic residues" evidence="1">
    <location>
        <begin position="901"/>
        <end position="913"/>
    </location>
</feature>
<feature type="compositionally biased region" description="Polar residues" evidence="1">
    <location>
        <begin position="608"/>
        <end position="632"/>
    </location>
</feature>
<keyword evidence="2" id="KW-1185">Reference proteome</keyword>
<dbReference type="WBParaSite" id="TMUE_2000007656.1">
    <property type="protein sequence ID" value="TMUE_2000007656.1"/>
    <property type="gene ID" value="WBGene00291386"/>
</dbReference>
<dbReference type="Proteomes" id="UP000046395">
    <property type="component" value="Unassembled WGS sequence"/>
</dbReference>
<accession>A0A5S6PYJ2</accession>
<feature type="compositionally biased region" description="Basic and acidic residues" evidence="1">
    <location>
        <begin position="7"/>
        <end position="41"/>
    </location>
</feature>
<reference evidence="3 4" key="2">
    <citation type="submission" date="2019-12" db="UniProtKB">
        <authorList>
            <consortium name="WormBaseParasite"/>
        </authorList>
    </citation>
    <scope>IDENTIFICATION</scope>
</reference>